<sequence>MSKALTLARIRDLQVWYVASQWQFFLRLESAQIQHATSQLSGEQRPVTAYPRDHRQASALAPWVYIILRREGWPDITISFLFDCILVINLSLSPVSKSNTGKCFR</sequence>
<gene>
    <name evidence="1" type="ORF">ERS008530_00573</name>
</gene>
<reference evidence="1 2" key="1">
    <citation type="submission" date="2015-03" db="EMBL/GenBank/DDBJ databases">
        <authorList>
            <person name="Murphy D."/>
        </authorList>
    </citation>
    <scope>NUCLEOTIDE SEQUENCE [LARGE SCALE GENOMIC DNA]</scope>
    <source>
        <strain evidence="1 2">BR165/97</strain>
    </source>
</reference>
<name>A0A0T9LR69_YERIN</name>
<proteinExistence type="predicted"/>
<dbReference type="AlphaFoldDB" id="A0A0T9LR69"/>
<evidence type="ECO:0000313" key="2">
    <source>
        <dbReference type="Proteomes" id="UP000038750"/>
    </source>
</evidence>
<dbReference type="EMBL" id="CPZJ01000002">
    <property type="protein sequence ID" value="CNF16898.1"/>
    <property type="molecule type" value="Genomic_DNA"/>
</dbReference>
<evidence type="ECO:0000313" key="1">
    <source>
        <dbReference type="EMBL" id="CNF16898.1"/>
    </source>
</evidence>
<dbReference type="Proteomes" id="UP000038750">
    <property type="component" value="Unassembled WGS sequence"/>
</dbReference>
<organism evidence="1 2">
    <name type="scientific">Yersinia intermedia</name>
    <dbReference type="NCBI Taxonomy" id="631"/>
    <lineage>
        <taxon>Bacteria</taxon>
        <taxon>Pseudomonadati</taxon>
        <taxon>Pseudomonadota</taxon>
        <taxon>Gammaproteobacteria</taxon>
        <taxon>Enterobacterales</taxon>
        <taxon>Yersiniaceae</taxon>
        <taxon>Yersinia</taxon>
    </lineage>
</organism>
<accession>A0A0T9LR69</accession>
<protein>
    <submittedName>
        <fullName evidence="1">Uncharacterized protein</fullName>
    </submittedName>
</protein>